<evidence type="ECO:0000313" key="1">
    <source>
        <dbReference type="EMBL" id="KAK3717168.1"/>
    </source>
</evidence>
<dbReference type="AlphaFoldDB" id="A0AAE0XVX9"/>
<protein>
    <submittedName>
        <fullName evidence="1">Uncharacterized protein</fullName>
    </submittedName>
</protein>
<evidence type="ECO:0000313" key="2">
    <source>
        <dbReference type="Proteomes" id="UP001283361"/>
    </source>
</evidence>
<dbReference type="Proteomes" id="UP001283361">
    <property type="component" value="Unassembled WGS sequence"/>
</dbReference>
<keyword evidence="2" id="KW-1185">Reference proteome</keyword>
<name>A0AAE0XVX9_9GAST</name>
<comment type="caution">
    <text evidence="1">The sequence shown here is derived from an EMBL/GenBank/DDBJ whole genome shotgun (WGS) entry which is preliminary data.</text>
</comment>
<reference evidence="1" key="1">
    <citation type="journal article" date="2023" name="G3 (Bethesda)">
        <title>A reference genome for the long-term kleptoplast-retaining sea slug Elysia crispata morphotype clarki.</title>
        <authorList>
            <person name="Eastman K.E."/>
            <person name="Pendleton A.L."/>
            <person name="Shaikh M.A."/>
            <person name="Suttiyut T."/>
            <person name="Ogas R."/>
            <person name="Tomko P."/>
            <person name="Gavelis G."/>
            <person name="Widhalm J.R."/>
            <person name="Wisecaver J.H."/>
        </authorList>
    </citation>
    <scope>NUCLEOTIDE SEQUENCE</scope>
    <source>
        <strain evidence="1">ECLA1</strain>
    </source>
</reference>
<sequence length="125" mass="13404">MSELVDLDLGCPVNYGSEGLDQWASAVEGSPNLEAGAALHTALETTVLTLAMAKRSSQGKAVGDLSSQVKIFLVFKMLDIAEQGRRGRSEPYSNTRSSEELRIGHQHGFSRVSLAPWVARGAETS</sequence>
<gene>
    <name evidence="1" type="ORF">RRG08_010979</name>
</gene>
<accession>A0AAE0XVX9</accession>
<organism evidence="1 2">
    <name type="scientific">Elysia crispata</name>
    <name type="common">lettuce slug</name>
    <dbReference type="NCBI Taxonomy" id="231223"/>
    <lineage>
        <taxon>Eukaryota</taxon>
        <taxon>Metazoa</taxon>
        <taxon>Spiralia</taxon>
        <taxon>Lophotrochozoa</taxon>
        <taxon>Mollusca</taxon>
        <taxon>Gastropoda</taxon>
        <taxon>Heterobranchia</taxon>
        <taxon>Euthyneura</taxon>
        <taxon>Panpulmonata</taxon>
        <taxon>Sacoglossa</taxon>
        <taxon>Placobranchoidea</taxon>
        <taxon>Plakobranchidae</taxon>
        <taxon>Elysia</taxon>
    </lineage>
</organism>
<dbReference type="EMBL" id="JAWDGP010007458">
    <property type="protein sequence ID" value="KAK3717168.1"/>
    <property type="molecule type" value="Genomic_DNA"/>
</dbReference>
<proteinExistence type="predicted"/>